<feature type="transmembrane region" description="Helical" evidence="6">
    <location>
        <begin position="377"/>
        <end position="394"/>
    </location>
</feature>
<dbReference type="Proteomes" id="UP000800097">
    <property type="component" value="Unassembled WGS sequence"/>
</dbReference>
<dbReference type="GO" id="GO:0015205">
    <property type="term" value="F:nucleobase transmembrane transporter activity"/>
    <property type="evidence" value="ECO:0007669"/>
    <property type="project" value="TreeGrafter"/>
</dbReference>
<keyword evidence="4 6" id="KW-1133">Transmembrane helix</keyword>
<feature type="transmembrane region" description="Helical" evidence="6">
    <location>
        <begin position="400"/>
        <end position="425"/>
    </location>
</feature>
<gene>
    <name evidence="7" type="ORF">EI97DRAFT_447379</name>
</gene>
<dbReference type="RefSeq" id="XP_033658915.1">
    <property type="nucleotide sequence ID" value="XM_033800087.1"/>
</dbReference>
<dbReference type="AlphaFoldDB" id="A0A6A6JZT1"/>
<feature type="transmembrane region" description="Helical" evidence="6">
    <location>
        <begin position="485"/>
        <end position="508"/>
    </location>
</feature>
<evidence type="ECO:0000313" key="8">
    <source>
        <dbReference type="Proteomes" id="UP000800097"/>
    </source>
</evidence>
<protein>
    <recommendedName>
        <fullName evidence="9">NCS1 nucleoside transporter family protein-like protein</fullName>
    </recommendedName>
</protein>
<feature type="transmembrane region" description="Helical" evidence="6">
    <location>
        <begin position="279"/>
        <end position="304"/>
    </location>
</feature>
<organism evidence="7 8">
    <name type="scientific">Westerdykella ornata</name>
    <dbReference type="NCBI Taxonomy" id="318751"/>
    <lineage>
        <taxon>Eukaryota</taxon>
        <taxon>Fungi</taxon>
        <taxon>Dikarya</taxon>
        <taxon>Ascomycota</taxon>
        <taxon>Pezizomycotina</taxon>
        <taxon>Dothideomycetes</taxon>
        <taxon>Pleosporomycetidae</taxon>
        <taxon>Pleosporales</taxon>
        <taxon>Sporormiaceae</taxon>
        <taxon>Westerdykella</taxon>
    </lineage>
</organism>
<dbReference type="InterPro" id="IPR001248">
    <property type="entry name" value="Pur-cyt_permease"/>
</dbReference>
<feature type="transmembrane region" description="Helical" evidence="6">
    <location>
        <begin position="129"/>
        <end position="156"/>
    </location>
</feature>
<dbReference type="InterPro" id="IPR045225">
    <property type="entry name" value="Uracil/uridine/allantoin_perm"/>
</dbReference>
<feature type="transmembrane region" description="Helical" evidence="6">
    <location>
        <begin position="455"/>
        <end position="473"/>
    </location>
</feature>
<feature type="transmembrane region" description="Helical" evidence="6">
    <location>
        <begin position="81"/>
        <end position="108"/>
    </location>
</feature>
<feature type="transmembrane region" description="Helical" evidence="6">
    <location>
        <begin position="331"/>
        <end position="350"/>
    </location>
</feature>
<dbReference type="OrthoDB" id="2018619at2759"/>
<keyword evidence="8" id="KW-1185">Reference proteome</keyword>
<dbReference type="EMBL" id="ML986484">
    <property type="protein sequence ID" value="KAF2281378.1"/>
    <property type="molecule type" value="Genomic_DNA"/>
</dbReference>
<accession>A0A6A6JZT1</accession>
<name>A0A6A6JZT1_WESOR</name>
<evidence type="ECO:0000256" key="2">
    <source>
        <dbReference type="ARBA" id="ARBA00008974"/>
    </source>
</evidence>
<keyword evidence="5 6" id="KW-0472">Membrane</keyword>
<feature type="transmembrane region" description="Helical" evidence="6">
    <location>
        <begin position="246"/>
        <end position="267"/>
    </location>
</feature>
<dbReference type="GeneID" id="54553262"/>
<evidence type="ECO:0000313" key="7">
    <source>
        <dbReference type="EMBL" id="KAF2281378.1"/>
    </source>
</evidence>
<comment type="subcellular location">
    <subcellularLocation>
        <location evidence="1">Membrane</location>
        <topology evidence="1">Multi-pass membrane protein</topology>
    </subcellularLocation>
</comment>
<comment type="similarity">
    <text evidence="2">Belongs to the purine-cytosine permease (2.A.39) family.</text>
</comment>
<dbReference type="Pfam" id="PF02133">
    <property type="entry name" value="Transp_cyt_pur"/>
    <property type="match status" value="1"/>
</dbReference>
<evidence type="ECO:0000256" key="3">
    <source>
        <dbReference type="ARBA" id="ARBA00022692"/>
    </source>
</evidence>
<dbReference type="GO" id="GO:0005886">
    <property type="term" value="C:plasma membrane"/>
    <property type="evidence" value="ECO:0007669"/>
    <property type="project" value="TreeGrafter"/>
</dbReference>
<evidence type="ECO:0000256" key="1">
    <source>
        <dbReference type="ARBA" id="ARBA00004141"/>
    </source>
</evidence>
<evidence type="ECO:0000256" key="4">
    <source>
        <dbReference type="ARBA" id="ARBA00022989"/>
    </source>
</evidence>
<evidence type="ECO:0008006" key="9">
    <source>
        <dbReference type="Google" id="ProtNLM"/>
    </source>
</evidence>
<proteinExistence type="inferred from homology"/>
<evidence type="ECO:0000256" key="5">
    <source>
        <dbReference type="ARBA" id="ARBA00023136"/>
    </source>
</evidence>
<feature type="transmembrane region" description="Helical" evidence="6">
    <location>
        <begin position="204"/>
        <end position="226"/>
    </location>
</feature>
<dbReference type="CDD" id="cd11482">
    <property type="entry name" value="SLC-NCS1sbd_NRT1-like"/>
    <property type="match status" value="1"/>
</dbReference>
<dbReference type="PANTHER" id="PTHR30618:SF4">
    <property type="entry name" value="ALLANTOIN PERMEASE"/>
    <property type="match status" value="1"/>
</dbReference>
<evidence type="ECO:0000256" key="6">
    <source>
        <dbReference type="SAM" id="Phobius"/>
    </source>
</evidence>
<sequence length="572" mass="64039">MTLRSRLRSLEQTIRLKGDEARHEQTDAWSNRDIIPLPPSRRTWGWFNFFGFWSIGSLNLANWQGPSIYLTQGLSVRQAMFILIVGRLLISAFSALIAWCGLEWHIGFTVQNRYSWGMRASYVPLLQRILLNFVWNAIQCWTGGRLIAVCITAIWPSFARIPNTFGPNMPTTTHEFVGFVVFWFFSTPFLWLRPEKFKMPFLMVCTWCGIGMLSWMTWSVVAAGGVGPLWHQGQRIPEDSQWSASWLMVAGINQMVGAIAAGITNGSDFSRYARAPKDYVVGTVSSCIITGVLVSLSGLVTVSASQKLYHKVYWNPPDLLMVMMDSGNGPWTSRAAVFLLSAGFAFTAMFENICGNAVAGGIDLAGVFPRYIDIRRGAIITFVAAWVVQPWQLINRAQTFISVLSSFSVFLAPIMGIMACDYYVLRKRRLRLSHLYNPQGSYYWFWHGINWRTPVAWSLGWAPTIGGLIVTVRQDADPPRLLVQLYYTAFVVGFFTSAFAFYALNVLFTAALQLDQYDDVDVYGTFTAEEAKKLGITSVEDAAVVGLRAAVEGAATYGSIEGVDRKRIGSTR</sequence>
<dbReference type="PANTHER" id="PTHR30618">
    <property type="entry name" value="NCS1 FAMILY PURINE/PYRIMIDINE TRANSPORTER"/>
    <property type="match status" value="1"/>
</dbReference>
<dbReference type="Gene3D" id="1.10.4160.10">
    <property type="entry name" value="Hydantoin permease"/>
    <property type="match status" value="1"/>
</dbReference>
<keyword evidence="3 6" id="KW-0812">Transmembrane</keyword>
<feature type="transmembrane region" description="Helical" evidence="6">
    <location>
        <begin position="44"/>
        <end position="61"/>
    </location>
</feature>
<reference evidence="7" key="1">
    <citation type="journal article" date="2020" name="Stud. Mycol.">
        <title>101 Dothideomycetes genomes: a test case for predicting lifestyles and emergence of pathogens.</title>
        <authorList>
            <person name="Haridas S."/>
            <person name="Albert R."/>
            <person name="Binder M."/>
            <person name="Bloem J."/>
            <person name="Labutti K."/>
            <person name="Salamov A."/>
            <person name="Andreopoulos B."/>
            <person name="Baker S."/>
            <person name="Barry K."/>
            <person name="Bills G."/>
            <person name="Bluhm B."/>
            <person name="Cannon C."/>
            <person name="Castanera R."/>
            <person name="Culley D."/>
            <person name="Daum C."/>
            <person name="Ezra D."/>
            <person name="Gonzalez J."/>
            <person name="Henrissat B."/>
            <person name="Kuo A."/>
            <person name="Liang C."/>
            <person name="Lipzen A."/>
            <person name="Lutzoni F."/>
            <person name="Magnuson J."/>
            <person name="Mondo S."/>
            <person name="Nolan M."/>
            <person name="Ohm R."/>
            <person name="Pangilinan J."/>
            <person name="Park H.-J."/>
            <person name="Ramirez L."/>
            <person name="Alfaro M."/>
            <person name="Sun H."/>
            <person name="Tritt A."/>
            <person name="Yoshinaga Y."/>
            <person name="Zwiers L.-H."/>
            <person name="Turgeon B."/>
            <person name="Goodwin S."/>
            <person name="Spatafora J."/>
            <person name="Crous P."/>
            <person name="Grigoriev I."/>
        </authorList>
    </citation>
    <scope>NUCLEOTIDE SEQUENCE</scope>
    <source>
        <strain evidence="7">CBS 379.55</strain>
    </source>
</reference>
<feature type="transmembrane region" description="Helical" evidence="6">
    <location>
        <begin position="176"/>
        <end position="192"/>
    </location>
</feature>